<dbReference type="EMBL" id="JAWZYT010007196">
    <property type="protein sequence ID" value="KAK4286967.1"/>
    <property type="molecule type" value="Genomic_DNA"/>
</dbReference>
<evidence type="ECO:0000313" key="2">
    <source>
        <dbReference type="Proteomes" id="UP001292094"/>
    </source>
</evidence>
<gene>
    <name evidence="1" type="ORF">Pmani_039951</name>
</gene>
<evidence type="ECO:0000313" key="1">
    <source>
        <dbReference type="EMBL" id="KAK4286967.1"/>
    </source>
</evidence>
<name>A0AAE1TJ06_9EUCA</name>
<reference evidence="1" key="1">
    <citation type="submission" date="2023-11" db="EMBL/GenBank/DDBJ databases">
        <title>Genome assemblies of two species of porcelain crab, Petrolisthes cinctipes and Petrolisthes manimaculis (Anomura: Porcellanidae).</title>
        <authorList>
            <person name="Angst P."/>
        </authorList>
    </citation>
    <scope>NUCLEOTIDE SEQUENCE</scope>
    <source>
        <strain evidence="1">PB745_02</strain>
        <tissue evidence="1">Gill</tissue>
    </source>
</reference>
<keyword evidence="2" id="KW-1185">Reference proteome</keyword>
<sequence length="76" mass="8576">MHLSDLVNFSHTLHHLTFTSPHHHLLLMHLTSPPSQIHNTSSLLSSSHTCNPKLFPNYSDSLVSVYFVAKVGWLSE</sequence>
<comment type="caution">
    <text evidence="1">The sequence shown here is derived from an EMBL/GenBank/DDBJ whole genome shotgun (WGS) entry which is preliminary data.</text>
</comment>
<dbReference type="AlphaFoldDB" id="A0AAE1TJ06"/>
<organism evidence="1 2">
    <name type="scientific">Petrolisthes manimaculis</name>
    <dbReference type="NCBI Taxonomy" id="1843537"/>
    <lineage>
        <taxon>Eukaryota</taxon>
        <taxon>Metazoa</taxon>
        <taxon>Ecdysozoa</taxon>
        <taxon>Arthropoda</taxon>
        <taxon>Crustacea</taxon>
        <taxon>Multicrustacea</taxon>
        <taxon>Malacostraca</taxon>
        <taxon>Eumalacostraca</taxon>
        <taxon>Eucarida</taxon>
        <taxon>Decapoda</taxon>
        <taxon>Pleocyemata</taxon>
        <taxon>Anomura</taxon>
        <taxon>Galatheoidea</taxon>
        <taxon>Porcellanidae</taxon>
        <taxon>Petrolisthes</taxon>
    </lineage>
</organism>
<proteinExistence type="predicted"/>
<protein>
    <submittedName>
        <fullName evidence="1">Uncharacterized protein</fullName>
    </submittedName>
</protein>
<accession>A0AAE1TJ06</accession>
<dbReference type="Proteomes" id="UP001292094">
    <property type="component" value="Unassembled WGS sequence"/>
</dbReference>